<dbReference type="Proteomes" id="UP000011083">
    <property type="component" value="Unassembled WGS sequence"/>
</dbReference>
<dbReference type="GO" id="GO:0000978">
    <property type="term" value="F:RNA polymerase II cis-regulatory region sequence-specific DNA binding"/>
    <property type="evidence" value="ECO:0007669"/>
    <property type="project" value="TreeGrafter"/>
</dbReference>
<reference evidence="9 10" key="1">
    <citation type="journal article" date="2013" name="Genome Biol.">
        <title>Genome of Acanthamoeba castellanii highlights extensive lateral gene transfer and early evolution of tyrosine kinase signaling.</title>
        <authorList>
            <person name="Clarke M."/>
            <person name="Lohan A.J."/>
            <person name="Liu B."/>
            <person name="Lagkouvardos I."/>
            <person name="Roy S."/>
            <person name="Zafar N."/>
            <person name="Bertelli C."/>
            <person name="Schilde C."/>
            <person name="Kianianmomeni A."/>
            <person name="Burglin T.R."/>
            <person name="Frech C."/>
            <person name="Turcotte B."/>
            <person name="Kopec K.O."/>
            <person name="Synnott J.M."/>
            <person name="Choo C."/>
            <person name="Paponov I."/>
            <person name="Finkler A."/>
            <person name="Soon Heng Tan C."/>
            <person name="Hutchins A.P."/>
            <person name="Weinmeier T."/>
            <person name="Rattei T."/>
            <person name="Chu J.S."/>
            <person name="Gimenez G."/>
            <person name="Irimia M."/>
            <person name="Rigden D.J."/>
            <person name="Fitzpatrick D.A."/>
            <person name="Lorenzo-Morales J."/>
            <person name="Bateman A."/>
            <person name="Chiu C.H."/>
            <person name="Tang P."/>
            <person name="Hegemann P."/>
            <person name="Fromm H."/>
            <person name="Raoult D."/>
            <person name="Greub G."/>
            <person name="Miranda-Saavedra D."/>
            <person name="Chen N."/>
            <person name="Nash P."/>
            <person name="Ginger M.L."/>
            <person name="Horn M."/>
            <person name="Schaap P."/>
            <person name="Caler L."/>
            <person name="Loftus B."/>
        </authorList>
    </citation>
    <scope>NUCLEOTIDE SEQUENCE [LARGE SCALE GENOMIC DNA]</scope>
    <source>
        <strain evidence="9 10">Neff</strain>
    </source>
</reference>
<dbReference type="Pfam" id="PF00808">
    <property type="entry name" value="CBFD_NFYB_HMF"/>
    <property type="match status" value="1"/>
</dbReference>
<dbReference type="VEuPathDB" id="AmoebaDB:ACA1_063640"/>
<keyword evidence="4" id="KW-0804">Transcription</keyword>
<evidence type="ECO:0000313" key="10">
    <source>
        <dbReference type="Proteomes" id="UP000011083"/>
    </source>
</evidence>
<keyword evidence="2" id="KW-0805">Transcription regulation</keyword>
<keyword evidence="5" id="KW-0539">Nucleus</keyword>
<dbReference type="GeneID" id="14917804"/>
<dbReference type="InterPro" id="IPR003958">
    <property type="entry name" value="CBFA_NFYB_domain"/>
</dbReference>
<dbReference type="SUPFAM" id="SSF47113">
    <property type="entry name" value="Histone-fold"/>
    <property type="match status" value="1"/>
</dbReference>
<evidence type="ECO:0000256" key="1">
    <source>
        <dbReference type="ARBA" id="ARBA00004123"/>
    </source>
</evidence>
<accession>L8GXA2</accession>
<dbReference type="KEGG" id="acan:ACA1_063640"/>
<dbReference type="CDD" id="cd22908">
    <property type="entry name" value="HFD_NFYC-like"/>
    <property type="match status" value="1"/>
</dbReference>
<dbReference type="GO" id="GO:0046982">
    <property type="term" value="F:protein heterodimerization activity"/>
    <property type="evidence" value="ECO:0007669"/>
    <property type="project" value="InterPro"/>
</dbReference>
<dbReference type="EMBL" id="KB007974">
    <property type="protein sequence ID" value="ELR17600.1"/>
    <property type="molecule type" value="Genomic_DNA"/>
</dbReference>
<dbReference type="OrthoDB" id="20428at2759"/>
<protein>
    <submittedName>
        <fullName evidence="9">Core histone h2a/h2b/h3/h4 superfamily protein</fullName>
    </submittedName>
</protein>
<evidence type="ECO:0000313" key="9">
    <source>
        <dbReference type="EMBL" id="ELR17600.1"/>
    </source>
</evidence>
<dbReference type="PANTHER" id="PTHR10252">
    <property type="entry name" value="HISTONE-LIKE TRANSCRIPTION FACTOR CCAAT-RELATED"/>
    <property type="match status" value="1"/>
</dbReference>
<dbReference type="PANTHER" id="PTHR10252:SF8">
    <property type="entry name" value="NUCLEAR TRANSCRIPTION FACTOR Y SUBUNIT GAMMA"/>
    <property type="match status" value="1"/>
</dbReference>
<evidence type="ECO:0000256" key="2">
    <source>
        <dbReference type="ARBA" id="ARBA00023015"/>
    </source>
</evidence>
<dbReference type="FunFam" id="1.10.20.10:FF:000006">
    <property type="entry name" value="Nuclear transcription factor Y subunit gamma"/>
    <property type="match status" value="1"/>
</dbReference>
<proteinExistence type="inferred from homology"/>
<gene>
    <name evidence="9" type="ORF">ACA1_063640</name>
</gene>
<dbReference type="GO" id="GO:0000981">
    <property type="term" value="F:DNA-binding transcription factor activity, RNA polymerase II-specific"/>
    <property type="evidence" value="ECO:0007669"/>
    <property type="project" value="TreeGrafter"/>
</dbReference>
<name>L8GXA2_ACACF</name>
<evidence type="ECO:0000259" key="8">
    <source>
        <dbReference type="Pfam" id="PF00808"/>
    </source>
</evidence>
<dbReference type="GO" id="GO:0005634">
    <property type="term" value="C:nucleus"/>
    <property type="evidence" value="ECO:0007669"/>
    <property type="project" value="UniProtKB-SubCell"/>
</dbReference>
<feature type="region of interest" description="Disordered" evidence="7">
    <location>
        <begin position="248"/>
        <end position="287"/>
    </location>
</feature>
<comment type="subcellular location">
    <subcellularLocation>
        <location evidence="1">Nucleus</location>
    </subcellularLocation>
</comment>
<sequence>MQEMEEGEMNPDQMVQGMQGHMPSAVMQSQMQQQHVQQLHRFWSDQMQEIEDMTQFKQSKMTLPLARIKKIMKFDEDVKMISAEAPVLFAKACEMFIHELTLRAWIHTDENKRRTLQRNDIATAIARNDTFDFLIDIVPRDDIKGKRPAEESEEAGRPVVTPELQQYYLQMQQHAALQQQAAAADPAQAQRLALDPTQMYIYQQQQLRYIQQAQMLQHMQMQQQGQMGDQIDHDQMNEMLEVEGVEGQGLGEGHIGHGEAEHGHHGQGGHEGYSNGHHGHPHEHDRYHEHVSLPPLNLQQHHHAV</sequence>
<comment type="similarity">
    <text evidence="6">Belongs to the NFYC/HAP5 subunit family.</text>
</comment>
<keyword evidence="3" id="KW-0238">DNA-binding</keyword>
<evidence type="ECO:0000256" key="7">
    <source>
        <dbReference type="SAM" id="MobiDB-lite"/>
    </source>
</evidence>
<dbReference type="RefSeq" id="XP_004339613.1">
    <property type="nucleotide sequence ID" value="XM_004339565.1"/>
</dbReference>
<evidence type="ECO:0000256" key="3">
    <source>
        <dbReference type="ARBA" id="ARBA00023125"/>
    </source>
</evidence>
<feature type="domain" description="Transcription factor CBF/NF-Y/archaeal histone" evidence="8">
    <location>
        <begin position="61"/>
        <end position="125"/>
    </location>
</feature>
<evidence type="ECO:0000256" key="5">
    <source>
        <dbReference type="ARBA" id="ARBA00023242"/>
    </source>
</evidence>
<dbReference type="AlphaFoldDB" id="L8GXA2"/>
<feature type="compositionally biased region" description="Basic and acidic residues" evidence="7">
    <location>
        <begin position="254"/>
        <end position="264"/>
    </location>
</feature>
<evidence type="ECO:0000256" key="4">
    <source>
        <dbReference type="ARBA" id="ARBA00023163"/>
    </source>
</evidence>
<dbReference type="InterPro" id="IPR009072">
    <property type="entry name" value="Histone-fold"/>
</dbReference>
<organism evidence="9 10">
    <name type="scientific">Acanthamoeba castellanii (strain ATCC 30010 / Neff)</name>
    <dbReference type="NCBI Taxonomy" id="1257118"/>
    <lineage>
        <taxon>Eukaryota</taxon>
        <taxon>Amoebozoa</taxon>
        <taxon>Discosea</taxon>
        <taxon>Longamoebia</taxon>
        <taxon>Centramoebida</taxon>
        <taxon>Acanthamoebidae</taxon>
        <taxon>Acanthamoeba</taxon>
    </lineage>
</organism>
<dbReference type="Gene3D" id="1.10.20.10">
    <property type="entry name" value="Histone, subunit A"/>
    <property type="match status" value="1"/>
</dbReference>
<dbReference type="STRING" id="1257118.L8GXA2"/>
<dbReference type="InterPro" id="IPR050568">
    <property type="entry name" value="Transcr_DNA_Rep_Reg"/>
</dbReference>
<evidence type="ECO:0000256" key="6">
    <source>
        <dbReference type="ARBA" id="ARBA00038129"/>
    </source>
</evidence>
<keyword evidence="10" id="KW-1185">Reference proteome</keyword>